<keyword evidence="3" id="KW-1185">Reference proteome</keyword>
<dbReference type="AlphaFoldDB" id="A0A0A0KMK5"/>
<keyword evidence="1" id="KW-1133">Transmembrane helix</keyword>
<accession>A0A0A0KMK5</accession>
<evidence type="ECO:0000313" key="2">
    <source>
        <dbReference type="EMBL" id="KGN50099.1"/>
    </source>
</evidence>
<reference evidence="2 3" key="2">
    <citation type="journal article" date="2009" name="PLoS ONE">
        <title>An integrated genetic and cytogenetic map of the cucumber genome.</title>
        <authorList>
            <person name="Ren Y."/>
            <person name="Zhang Z."/>
            <person name="Liu J."/>
            <person name="Staub J.E."/>
            <person name="Han Y."/>
            <person name="Cheng Z."/>
            <person name="Li X."/>
            <person name="Lu J."/>
            <person name="Miao H."/>
            <person name="Kang H."/>
            <person name="Xie B."/>
            <person name="Gu X."/>
            <person name="Wang X."/>
            <person name="Du Y."/>
            <person name="Jin W."/>
            <person name="Huang S."/>
        </authorList>
    </citation>
    <scope>NUCLEOTIDE SEQUENCE [LARGE SCALE GENOMIC DNA]</scope>
    <source>
        <strain evidence="3">cv. 9930</strain>
    </source>
</reference>
<gene>
    <name evidence="2" type="ORF">Csa_5G153140</name>
</gene>
<keyword evidence="1" id="KW-0472">Membrane</keyword>
<reference evidence="2 3" key="1">
    <citation type="journal article" date="2009" name="Nat. Genet.">
        <title>The genome of the cucumber, Cucumis sativus L.</title>
        <authorList>
            <person name="Huang S."/>
            <person name="Li R."/>
            <person name="Zhang Z."/>
            <person name="Li L."/>
            <person name="Gu X."/>
            <person name="Fan W."/>
            <person name="Lucas W.J."/>
            <person name="Wang X."/>
            <person name="Xie B."/>
            <person name="Ni P."/>
            <person name="Ren Y."/>
            <person name="Zhu H."/>
            <person name="Li J."/>
            <person name="Lin K."/>
            <person name="Jin W."/>
            <person name="Fei Z."/>
            <person name="Li G."/>
            <person name="Staub J."/>
            <person name="Kilian A."/>
            <person name="van der Vossen E.A."/>
            <person name="Wu Y."/>
            <person name="Guo J."/>
            <person name="He J."/>
            <person name="Jia Z."/>
            <person name="Ren Y."/>
            <person name="Tian G."/>
            <person name="Lu Y."/>
            <person name="Ruan J."/>
            <person name="Qian W."/>
            <person name="Wang M."/>
            <person name="Huang Q."/>
            <person name="Li B."/>
            <person name="Xuan Z."/>
            <person name="Cao J."/>
            <person name="Asan"/>
            <person name="Wu Z."/>
            <person name="Zhang J."/>
            <person name="Cai Q."/>
            <person name="Bai Y."/>
            <person name="Zhao B."/>
            <person name="Han Y."/>
            <person name="Li Y."/>
            <person name="Li X."/>
            <person name="Wang S."/>
            <person name="Shi Q."/>
            <person name="Liu S."/>
            <person name="Cho W.K."/>
            <person name="Kim J.Y."/>
            <person name="Xu Y."/>
            <person name="Heller-Uszynska K."/>
            <person name="Miao H."/>
            <person name="Cheng Z."/>
            <person name="Zhang S."/>
            <person name="Wu J."/>
            <person name="Yang Y."/>
            <person name="Kang H."/>
            <person name="Li M."/>
            <person name="Liang H."/>
            <person name="Ren X."/>
            <person name="Shi Z."/>
            <person name="Wen M."/>
            <person name="Jian M."/>
            <person name="Yang H."/>
            <person name="Zhang G."/>
            <person name="Yang Z."/>
            <person name="Chen R."/>
            <person name="Liu S."/>
            <person name="Li J."/>
            <person name="Ma L."/>
            <person name="Liu H."/>
            <person name="Zhou Y."/>
            <person name="Zhao J."/>
            <person name="Fang X."/>
            <person name="Li G."/>
            <person name="Fang L."/>
            <person name="Li Y."/>
            <person name="Liu D."/>
            <person name="Zheng H."/>
            <person name="Zhang Y."/>
            <person name="Qin N."/>
            <person name="Li Z."/>
            <person name="Yang G."/>
            <person name="Yang S."/>
            <person name="Bolund L."/>
            <person name="Kristiansen K."/>
            <person name="Zheng H."/>
            <person name="Li S."/>
            <person name="Zhang X."/>
            <person name="Yang H."/>
            <person name="Wang J."/>
            <person name="Sun R."/>
            <person name="Zhang B."/>
            <person name="Jiang S."/>
            <person name="Wang J."/>
            <person name="Du Y."/>
            <person name="Li S."/>
        </authorList>
    </citation>
    <scope>NUCLEOTIDE SEQUENCE [LARGE SCALE GENOMIC DNA]</scope>
    <source>
        <strain evidence="3">cv. 9930</strain>
    </source>
</reference>
<evidence type="ECO:0000256" key="1">
    <source>
        <dbReference type="SAM" id="Phobius"/>
    </source>
</evidence>
<evidence type="ECO:0000313" key="3">
    <source>
        <dbReference type="Proteomes" id="UP000029981"/>
    </source>
</evidence>
<dbReference type="Proteomes" id="UP000029981">
    <property type="component" value="Chromosome 5"/>
</dbReference>
<name>A0A0A0KMK5_CUCSA</name>
<sequence length="96" mass="11212">MNAHVVDFNLDFIWLFILINCVGYIIFATISRKLRGKRGDRKSEKAKEQKFLSASFALQIYLKNKQISKSTPKNSTLSESRYGSRFTHWFSSPDWC</sequence>
<protein>
    <submittedName>
        <fullName evidence="2">Uncharacterized protein</fullName>
    </submittedName>
</protein>
<reference evidence="2 3" key="3">
    <citation type="journal article" date="2010" name="BMC Genomics">
        <title>Transcriptome sequencing and comparative analysis of cucumber flowers with different sex types.</title>
        <authorList>
            <person name="Guo S."/>
            <person name="Zheng Y."/>
            <person name="Joung J.G."/>
            <person name="Liu S."/>
            <person name="Zhang Z."/>
            <person name="Crasta O.R."/>
            <person name="Sobral B.W."/>
            <person name="Xu Y."/>
            <person name="Huang S."/>
            <person name="Fei Z."/>
        </authorList>
    </citation>
    <scope>NUCLEOTIDE SEQUENCE [LARGE SCALE GENOMIC DNA]</scope>
    <source>
        <strain evidence="3">cv. 9930</strain>
    </source>
</reference>
<reference evidence="2 3" key="4">
    <citation type="journal article" date="2011" name="BMC Genomics">
        <title>RNA-Seq improves annotation of protein-coding genes in the cucumber genome.</title>
        <authorList>
            <person name="Li Z."/>
            <person name="Zhang Z."/>
            <person name="Yan P."/>
            <person name="Huang S."/>
            <person name="Fei Z."/>
            <person name="Lin K."/>
        </authorList>
    </citation>
    <scope>NUCLEOTIDE SEQUENCE [LARGE SCALE GENOMIC DNA]</scope>
    <source>
        <strain evidence="3">cv. 9930</strain>
    </source>
</reference>
<feature type="transmembrane region" description="Helical" evidence="1">
    <location>
        <begin position="12"/>
        <end position="31"/>
    </location>
</feature>
<keyword evidence="1" id="KW-0812">Transmembrane</keyword>
<proteinExistence type="predicted"/>
<organism evidence="2 3">
    <name type="scientific">Cucumis sativus</name>
    <name type="common">Cucumber</name>
    <dbReference type="NCBI Taxonomy" id="3659"/>
    <lineage>
        <taxon>Eukaryota</taxon>
        <taxon>Viridiplantae</taxon>
        <taxon>Streptophyta</taxon>
        <taxon>Embryophyta</taxon>
        <taxon>Tracheophyta</taxon>
        <taxon>Spermatophyta</taxon>
        <taxon>Magnoliopsida</taxon>
        <taxon>eudicotyledons</taxon>
        <taxon>Gunneridae</taxon>
        <taxon>Pentapetalae</taxon>
        <taxon>rosids</taxon>
        <taxon>fabids</taxon>
        <taxon>Cucurbitales</taxon>
        <taxon>Cucurbitaceae</taxon>
        <taxon>Benincaseae</taxon>
        <taxon>Cucumis</taxon>
    </lineage>
</organism>
<dbReference type="Gramene" id="KGN50099">
    <property type="protein sequence ID" value="KGN50099"/>
    <property type="gene ID" value="Csa_5G153140"/>
</dbReference>
<dbReference type="EMBL" id="CM002926">
    <property type="protein sequence ID" value="KGN50099.1"/>
    <property type="molecule type" value="Genomic_DNA"/>
</dbReference>